<dbReference type="PROSITE" id="PS51257">
    <property type="entry name" value="PROKAR_LIPOPROTEIN"/>
    <property type="match status" value="1"/>
</dbReference>
<evidence type="ECO:0008006" key="4">
    <source>
        <dbReference type="Google" id="ProtNLM"/>
    </source>
</evidence>
<accession>A0A4R5V2Z4</accession>
<dbReference type="EMBL" id="SMUW01000031">
    <property type="protein sequence ID" value="TDK46104.1"/>
    <property type="molecule type" value="Genomic_DNA"/>
</dbReference>
<sequence length="396" mass="45015">MKLLPFAGILFLILSCSPSEKAEVNKGDDTKRISLIAEDSTVVRDIIASTFIFQDGDAEHLIFRDAPASTIYVFDRVSGGLVNKWTKTGDVPGSFSMATKNLEVSQSGEIILIDIGEGLRVFAKDGELISRANPVANQWSLGGAFNLFRQTALVSLNGDDHVLYSLDILEPDLVEYGPKFLQNRKNLVLTNLETGEHRLILPFPEGSKFLNGKVYPFEDFRPLFVIDEFANKLYLIFQNEPILYTYSWNDAAPELLSRVRIDLPGFEENEGWEPGSIHMAQITDNENEPFPARIQGFEAVEGGFLLSYSTKPTDLDNYNRYKSKDRTRESLNQIYEETRRKTVFLDLDGKVLPVDFPEMHYQSFQIIDGKIHWMKTPTRGEEAEEFTLYWGKLKIE</sequence>
<proteinExistence type="predicted"/>
<feature type="chain" id="PRO_5020255675" description="6-bladed beta-propeller" evidence="1">
    <location>
        <begin position="23"/>
        <end position="396"/>
    </location>
</feature>
<feature type="signal peptide" evidence="1">
    <location>
        <begin position="1"/>
        <end position="22"/>
    </location>
</feature>
<dbReference type="Proteomes" id="UP000295438">
    <property type="component" value="Unassembled WGS sequence"/>
</dbReference>
<dbReference type="AlphaFoldDB" id="A0A4R5V2Z4"/>
<comment type="caution">
    <text evidence="2">The sequence shown here is derived from an EMBL/GenBank/DDBJ whole genome shotgun (WGS) entry which is preliminary data.</text>
</comment>
<gene>
    <name evidence="2" type="ORF">E1898_07240</name>
</gene>
<keyword evidence="3" id="KW-1185">Reference proteome</keyword>
<evidence type="ECO:0000313" key="3">
    <source>
        <dbReference type="Proteomes" id="UP000295438"/>
    </source>
</evidence>
<reference evidence="2 3" key="1">
    <citation type="submission" date="2019-03" db="EMBL/GenBank/DDBJ databases">
        <title>Algoriphagus aquimaris sp. nov., isolated form marine sediment in Pohang, Korea.</title>
        <authorList>
            <person name="Kim J."/>
            <person name="Yoon S.-H."/>
            <person name="Lee S.-S."/>
        </authorList>
    </citation>
    <scope>NUCLEOTIDE SEQUENCE [LARGE SCALE GENOMIC DNA]</scope>
    <source>
        <strain evidence="2 3">F21</strain>
    </source>
</reference>
<evidence type="ECO:0000256" key="1">
    <source>
        <dbReference type="SAM" id="SignalP"/>
    </source>
</evidence>
<evidence type="ECO:0000313" key="2">
    <source>
        <dbReference type="EMBL" id="TDK46104.1"/>
    </source>
</evidence>
<protein>
    <recommendedName>
        <fullName evidence="4">6-bladed beta-propeller</fullName>
    </recommendedName>
</protein>
<keyword evidence="1" id="KW-0732">Signal</keyword>
<dbReference type="RefSeq" id="WP_133390379.1">
    <property type="nucleotide sequence ID" value="NZ_SMUW01000031.1"/>
</dbReference>
<name>A0A4R5V2Z4_9BACT</name>
<organism evidence="2 3">
    <name type="scientific">Algoriphagus formosus</name>
    <dbReference type="NCBI Taxonomy" id="2007308"/>
    <lineage>
        <taxon>Bacteria</taxon>
        <taxon>Pseudomonadati</taxon>
        <taxon>Bacteroidota</taxon>
        <taxon>Cytophagia</taxon>
        <taxon>Cytophagales</taxon>
        <taxon>Cyclobacteriaceae</taxon>
        <taxon>Algoriphagus</taxon>
    </lineage>
</organism>